<gene>
    <name evidence="1" type="ORF">LUCI_3863</name>
</gene>
<evidence type="ECO:0000313" key="1">
    <source>
        <dbReference type="EMBL" id="VBB08585.1"/>
    </source>
</evidence>
<dbReference type="OrthoDB" id="3035262at2"/>
<name>A0A498RC66_9FIRM</name>
<dbReference type="AlphaFoldDB" id="A0A498RC66"/>
<dbReference type="EMBL" id="UPPP01000094">
    <property type="protein sequence ID" value="VBB08585.1"/>
    <property type="molecule type" value="Genomic_DNA"/>
</dbReference>
<organism evidence="1 2">
    <name type="scientific">Lucifera butyrica</name>
    <dbReference type="NCBI Taxonomy" id="1351585"/>
    <lineage>
        <taxon>Bacteria</taxon>
        <taxon>Bacillati</taxon>
        <taxon>Bacillota</taxon>
        <taxon>Negativicutes</taxon>
        <taxon>Veillonellales</taxon>
        <taxon>Veillonellaceae</taxon>
        <taxon>Lucifera</taxon>
    </lineage>
</organism>
<accession>A0A498RC66</accession>
<evidence type="ECO:0000313" key="2">
    <source>
        <dbReference type="Proteomes" id="UP000277811"/>
    </source>
</evidence>
<dbReference type="Proteomes" id="UP000277811">
    <property type="component" value="Unassembled WGS sequence"/>
</dbReference>
<dbReference type="RefSeq" id="WP_122629462.1">
    <property type="nucleotide sequence ID" value="NZ_UPPP01000094.1"/>
</dbReference>
<protein>
    <submittedName>
        <fullName evidence="1">Uncharacterized protein</fullName>
    </submittedName>
</protein>
<keyword evidence="2" id="KW-1185">Reference proteome</keyword>
<proteinExistence type="predicted"/>
<sequence>MKKKEAELDYALHTLLYRCSLYARSRNLARKYRLLMEQYGAVLKYSQEEINRHIQAEQRHVLTVRRRREKAGMKYPSKPA</sequence>
<reference evidence="1 2" key="1">
    <citation type="submission" date="2018-06" db="EMBL/GenBank/DDBJ databases">
        <authorList>
            <person name="Strepis N."/>
        </authorList>
    </citation>
    <scope>NUCLEOTIDE SEQUENCE [LARGE SCALE GENOMIC DNA]</scope>
    <source>
        <strain evidence="1">LUCI</strain>
    </source>
</reference>